<dbReference type="Proteomes" id="UP000801492">
    <property type="component" value="Unassembled WGS sequence"/>
</dbReference>
<dbReference type="AlphaFoldDB" id="A0A8K0GGB5"/>
<evidence type="ECO:0000313" key="2">
    <source>
        <dbReference type="Proteomes" id="UP000801492"/>
    </source>
</evidence>
<gene>
    <name evidence="1" type="ORF">ILUMI_05489</name>
</gene>
<dbReference type="OrthoDB" id="8193306at2759"/>
<dbReference type="EMBL" id="VTPC01002045">
    <property type="protein sequence ID" value="KAF2900702.1"/>
    <property type="molecule type" value="Genomic_DNA"/>
</dbReference>
<name>A0A8K0GGB5_IGNLU</name>
<sequence length="196" mass="22111">MKLGKSGKRSAVSVLQDITSTSPKRAQRYRCAHKNWTSGEDRSVKRTLIINAKLSEHQYLLIRSASQSYNANISSFKNKILEAKRKCLPVATIVTENSAEIKLRCTLDLTTQRICSYQSSVLQTVPNESKSFTMICKRGCDSSSGQSNYKQRFVEEDQQDCSIFILSFVPLHLYCQIKSNQETKSSTISNEILPSN</sequence>
<evidence type="ECO:0000313" key="1">
    <source>
        <dbReference type="EMBL" id="KAF2900702.1"/>
    </source>
</evidence>
<keyword evidence="2" id="KW-1185">Reference proteome</keyword>
<protein>
    <submittedName>
        <fullName evidence="1">Uncharacterized protein</fullName>
    </submittedName>
</protein>
<comment type="caution">
    <text evidence="1">The sequence shown here is derived from an EMBL/GenBank/DDBJ whole genome shotgun (WGS) entry which is preliminary data.</text>
</comment>
<organism evidence="1 2">
    <name type="scientific">Ignelater luminosus</name>
    <name type="common">Cucubano</name>
    <name type="synonym">Pyrophorus luminosus</name>
    <dbReference type="NCBI Taxonomy" id="2038154"/>
    <lineage>
        <taxon>Eukaryota</taxon>
        <taxon>Metazoa</taxon>
        <taxon>Ecdysozoa</taxon>
        <taxon>Arthropoda</taxon>
        <taxon>Hexapoda</taxon>
        <taxon>Insecta</taxon>
        <taxon>Pterygota</taxon>
        <taxon>Neoptera</taxon>
        <taxon>Endopterygota</taxon>
        <taxon>Coleoptera</taxon>
        <taxon>Polyphaga</taxon>
        <taxon>Elateriformia</taxon>
        <taxon>Elateroidea</taxon>
        <taxon>Elateridae</taxon>
        <taxon>Agrypninae</taxon>
        <taxon>Pyrophorini</taxon>
        <taxon>Ignelater</taxon>
    </lineage>
</organism>
<accession>A0A8K0GGB5</accession>
<reference evidence="1" key="1">
    <citation type="submission" date="2019-08" db="EMBL/GenBank/DDBJ databases">
        <title>The genome of the North American firefly Photinus pyralis.</title>
        <authorList>
            <consortium name="Photinus pyralis genome working group"/>
            <person name="Fallon T.R."/>
            <person name="Sander Lower S.E."/>
            <person name="Weng J.-K."/>
        </authorList>
    </citation>
    <scope>NUCLEOTIDE SEQUENCE</scope>
    <source>
        <strain evidence="1">TRF0915ILg1</strain>
        <tissue evidence="1">Whole body</tissue>
    </source>
</reference>
<proteinExistence type="predicted"/>